<feature type="region of interest" description="Disordered" evidence="1">
    <location>
        <begin position="151"/>
        <end position="222"/>
    </location>
</feature>
<dbReference type="InterPro" id="IPR021728">
    <property type="entry name" value="DUF3300"/>
</dbReference>
<evidence type="ECO:0000256" key="2">
    <source>
        <dbReference type="SAM" id="SignalP"/>
    </source>
</evidence>
<feature type="compositionally biased region" description="Pro residues" evidence="1">
    <location>
        <begin position="190"/>
        <end position="199"/>
    </location>
</feature>
<evidence type="ECO:0000313" key="4">
    <source>
        <dbReference type="Proteomes" id="UP001243009"/>
    </source>
</evidence>
<feature type="non-terminal residue" evidence="3">
    <location>
        <position position="302"/>
    </location>
</feature>
<comment type="caution">
    <text evidence="3">The sequence shown here is derived from an EMBL/GenBank/DDBJ whole genome shotgun (WGS) entry which is preliminary data.</text>
</comment>
<gene>
    <name evidence="3" type="ORF">Q7A36_38675</name>
</gene>
<dbReference type="Pfam" id="PF11737">
    <property type="entry name" value="DUF3300"/>
    <property type="match status" value="1"/>
</dbReference>
<accession>A0ABT9EDX2</accession>
<dbReference type="PANTHER" id="PTHR40269:SF1">
    <property type="entry name" value="OUTER MEMBRANE PROTEIN"/>
    <property type="match status" value="1"/>
</dbReference>
<dbReference type="PANTHER" id="PTHR40269">
    <property type="entry name" value="OUTER MEMBRANE PROTEIN-RELATED"/>
    <property type="match status" value="1"/>
</dbReference>
<feature type="signal peptide" evidence="2">
    <location>
        <begin position="1"/>
        <end position="27"/>
    </location>
</feature>
<dbReference type="EMBL" id="JAUTWS010000202">
    <property type="protein sequence ID" value="MDO9714281.1"/>
    <property type="molecule type" value="Genomic_DNA"/>
</dbReference>
<feature type="compositionally biased region" description="Low complexity" evidence="1">
    <location>
        <begin position="163"/>
        <end position="189"/>
    </location>
</feature>
<feature type="compositionally biased region" description="Polar residues" evidence="1">
    <location>
        <begin position="212"/>
        <end position="222"/>
    </location>
</feature>
<keyword evidence="2" id="KW-0732">Signal</keyword>
<organism evidence="3 4">
    <name type="scientific">Paracraurococcus lichenis</name>
    <dbReference type="NCBI Taxonomy" id="3064888"/>
    <lineage>
        <taxon>Bacteria</taxon>
        <taxon>Pseudomonadati</taxon>
        <taxon>Pseudomonadota</taxon>
        <taxon>Alphaproteobacteria</taxon>
        <taxon>Acetobacterales</taxon>
        <taxon>Roseomonadaceae</taxon>
        <taxon>Paracraurococcus</taxon>
    </lineage>
</organism>
<dbReference type="Proteomes" id="UP001243009">
    <property type="component" value="Unassembled WGS sequence"/>
</dbReference>
<sequence length="302" mass="30659">MSRPHLPLWTAALSLLVIAAGSPPAPATSAAAAAAATVSTVKSPPLRADELDRLLAPYAGAPQDSLGVVLDACRYPADLVEASGWSQQAEATRGPAKQTWPPTVRLLAERAPRTLEYLTRDLAATSALGSAYQNQPNDVWLAYGRVTERQLEASDEPAGEAKASSGGSRPAPQPRPQAAQPSAPAAPSSPAAPPAPPPTTAVGRPEAPPPAQQTVVVQSQAEQGPSTAGAALAGGVVGLGAGLLISELVHDDDGWGHGIPGPYAVPPPYLPYGGATAGALQANRVNALSNLQNNRAAVAREL</sequence>
<proteinExistence type="predicted"/>
<reference evidence="3 4" key="1">
    <citation type="submission" date="2023-08" db="EMBL/GenBank/DDBJ databases">
        <title>The draft genome sequence of Paracraurococcus sp. LOR1-02.</title>
        <authorList>
            <person name="Kingkaew E."/>
            <person name="Tanasupawat S."/>
        </authorList>
    </citation>
    <scope>NUCLEOTIDE SEQUENCE [LARGE SCALE GENOMIC DNA]</scope>
    <source>
        <strain evidence="3 4">LOR1-02</strain>
    </source>
</reference>
<feature type="chain" id="PRO_5046942519" evidence="2">
    <location>
        <begin position="28"/>
        <end position="302"/>
    </location>
</feature>
<name>A0ABT9EDX2_9PROT</name>
<protein>
    <submittedName>
        <fullName evidence="3">DUF3300 domain-containing protein</fullName>
    </submittedName>
</protein>
<dbReference type="RefSeq" id="WP_305109115.1">
    <property type="nucleotide sequence ID" value="NZ_JAUTWS010000202.1"/>
</dbReference>
<keyword evidence="4" id="KW-1185">Reference proteome</keyword>
<evidence type="ECO:0000313" key="3">
    <source>
        <dbReference type="EMBL" id="MDO9714281.1"/>
    </source>
</evidence>
<evidence type="ECO:0000256" key="1">
    <source>
        <dbReference type="SAM" id="MobiDB-lite"/>
    </source>
</evidence>